<keyword evidence="2" id="KW-1185">Reference proteome</keyword>
<gene>
    <name evidence="1" type="ORF">CALMAC_LOCUS7808</name>
</gene>
<evidence type="ECO:0000313" key="2">
    <source>
        <dbReference type="Proteomes" id="UP000410492"/>
    </source>
</evidence>
<accession>A0A653CBJ7</accession>
<reference evidence="1 2" key="1">
    <citation type="submission" date="2019-01" db="EMBL/GenBank/DDBJ databases">
        <authorList>
            <person name="Sayadi A."/>
        </authorList>
    </citation>
    <scope>NUCLEOTIDE SEQUENCE [LARGE SCALE GENOMIC DNA]</scope>
</reference>
<sequence length="74" mass="8470">IASALRWNRPHPIFVHELRNLCENYLDEAEEKFRAPVDNIDLQQMIGLLKNGSSPGKDGLLTKTIKSVSKYIIY</sequence>
<dbReference type="Proteomes" id="UP000410492">
    <property type="component" value="Unassembled WGS sequence"/>
</dbReference>
<evidence type="ECO:0000313" key="1">
    <source>
        <dbReference type="EMBL" id="VEN45311.1"/>
    </source>
</evidence>
<name>A0A653CBJ7_CALMS</name>
<dbReference type="AlphaFoldDB" id="A0A653CBJ7"/>
<dbReference type="EMBL" id="CAACVG010007418">
    <property type="protein sequence ID" value="VEN45311.1"/>
    <property type="molecule type" value="Genomic_DNA"/>
</dbReference>
<feature type="non-terminal residue" evidence="1">
    <location>
        <position position="1"/>
    </location>
</feature>
<proteinExistence type="predicted"/>
<protein>
    <submittedName>
        <fullName evidence="1">Uncharacterized protein</fullName>
    </submittedName>
</protein>
<organism evidence="1 2">
    <name type="scientific">Callosobruchus maculatus</name>
    <name type="common">Southern cowpea weevil</name>
    <name type="synonym">Pulse bruchid</name>
    <dbReference type="NCBI Taxonomy" id="64391"/>
    <lineage>
        <taxon>Eukaryota</taxon>
        <taxon>Metazoa</taxon>
        <taxon>Ecdysozoa</taxon>
        <taxon>Arthropoda</taxon>
        <taxon>Hexapoda</taxon>
        <taxon>Insecta</taxon>
        <taxon>Pterygota</taxon>
        <taxon>Neoptera</taxon>
        <taxon>Endopterygota</taxon>
        <taxon>Coleoptera</taxon>
        <taxon>Polyphaga</taxon>
        <taxon>Cucujiformia</taxon>
        <taxon>Chrysomeloidea</taxon>
        <taxon>Chrysomelidae</taxon>
        <taxon>Bruchinae</taxon>
        <taxon>Bruchini</taxon>
        <taxon>Callosobruchus</taxon>
    </lineage>
</organism>
<feature type="non-terminal residue" evidence="1">
    <location>
        <position position="74"/>
    </location>
</feature>